<dbReference type="AlphaFoldDB" id="A0A1Y2H3I4"/>
<keyword evidence="3" id="KW-1185">Reference proteome</keyword>
<dbReference type="InParanoid" id="A0A1Y2H3I4"/>
<evidence type="ECO:0000313" key="3">
    <source>
        <dbReference type="Proteomes" id="UP000193648"/>
    </source>
</evidence>
<evidence type="ECO:0000313" key="2">
    <source>
        <dbReference type="EMBL" id="ORZ28551.1"/>
    </source>
</evidence>
<dbReference type="InterPro" id="IPR050767">
    <property type="entry name" value="Sel1_AlgK"/>
</dbReference>
<dbReference type="GeneID" id="33568123"/>
<protein>
    <recommendedName>
        <fullName evidence="4">Sel1 repeat family protein</fullName>
    </recommendedName>
</protein>
<evidence type="ECO:0008006" key="4">
    <source>
        <dbReference type="Google" id="ProtNLM"/>
    </source>
</evidence>
<dbReference type="Pfam" id="PF08238">
    <property type="entry name" value="Sel1"/>
    <property type="match status" value="3"/>
</dbReference>
<evidence type="ECO:0000256" key="1">
    <source>
        <dbReference type="ARBA" id="ARBA00038101"/>
    </source>
</evidence>
<dbReference type="SMART" id="SM00671">
    <property type="entry name" value="SEL1"/>
    <property type="match status" value="2"/>
</dbReference>
<proteinExistence type="inferred from homology"/>
<dbReference type="Proteomes" id="UP000193648">
    <property type="component" value="Unassembled WGS sequence"/>
</dbReference>
<accession>A0A1Y2H3I4</accession>
<dbReference type="OrthoDB" id="2384430at2759"/>
<dbReference type="SUPFAM" id="SSF81901">
    <property type="entry name" value="HCP-like"/>
    <property type="match status" value="1"/>
</dbReference>
<comment type="similarity">
    <text evidence="1">Belongs to the sel-1 family.</text>
</comment>
<comment type="caution">
    <text evidence="2">The sequence shown here is derived from an EMBL/GenBank/DDBJ whole genome shotgun (WGS) entry which is preliminary data.</text>
</comment>
<dbReference type="Gene3D" id="1.25.40.10">
    <property type="entry name" value="Tetratricopeptide repeat domain"/>
    <property type="match status" value="1"/>
</dbReference>
<gene>
    <name evidence="2" type="ORF">BCR41DRAFT_367175</name>
</gene>
<sequence>MDQINASNVSKESSKNQPDAIKRCLRTLFGGNVAAQRKLSYIYYQGLGVSQDYSKAFGWYLKAAKQGDDDAQSNLGYMYLEGKGISQDYSKAMDWCFKATEQGNAVAQSNLGHMYAQGQGVT</sequence>
<dbReference type="InterPro" id="IPR011990">
    <property type="entry name" value="TPR-like_helical_dom_sf"/>
</dbReference>
<dbReference type="RefSeq" id="XP_021886236.1">
    <property type="nucleotide sequence ID" value="XM_022026280.1"/>
</dbReference>
<dbReference type="EMBL" id="MCFF01000002">
    <property type="protein sequence ID" value="ORZ28551.1"/>
    <property type="molecule type" value="Genomic_DNA"/>
</dbReference>
<dbReference type="PANTHER" id="PTHR11102:SF160">
    <property type="entry name" value="ERAD-ASSOCIATED E3 UBIQUITIN-PROTEIN LIGASE COMPONENT HRD3"/>
    <property type="match status" value="1"/>
</dbReference>
<organism evidence="2 3">
    <name type="scientific">Lobosporangium transversale</name>
    <dbReference type="NCBI Taxonomy" id="64571"/>
    <lineage>
        <taxon>Eukaryota</taxon>
        <taxon>Fungi</taxon>
        <taxon>Fungi incertae sedis</taxon>
        <taxon>Mucoromycota</taxon>
        <taxon>Mortierellomycotina</taxon>
        <taxon>Mortierellomycetes</taxon>
        <taxon>Mortierellales</taxon>
        <taxon>Mortierellaceae</taxon>
        <taxon>Lobosporangium</taxon>
    </lineage>
</organism>
<dbReference type="InterPro" id="IPR006597">
    <property type="entry name" value="Sel1-like"/>
</dbReference>
<name>A0A1Y2H3I4_9FUNG</name>
<dbReference type="STRING" id="64571.A0A1Y2H3I4"/>
<dbReference type="PANTHER" id="PTHR11102">
    <property type="entry name" value="SEL-1-LIKE PROTEIN"/>
    <property type="match status" value="1"/>
</dbReference>
<reference evidence="2 3" key="1">
    <citation type="submission" date="2016-07" db="EMBL/GenBank/DDBJ databases">
        <title>Pervasive Adenine N6-methylation of Active Genes in Fungi.</title>
        <authorList>
            <consortium name="DOE Joint Genome Institute"/>
            <person name="Mondo S.J."/>
            <person name="Dannebaum R.O."/>
            <person name="Kuo R.C."/>
            <person name="Labutti K."/>
            <person name="Haridas S."/>
            <person name="Kuo A."/>
            <person name="Salamov A."/>
            <person name="Ahrendt S.R."/>
            <person name="Lipzen A."/>
            <person name="Sullivan W."/>
            <person name="Andreopoulos W.B."/>
            <person name="Clum A."/>
            <person name="Lindquist E."/>
            <person name="Daum C."/>
            <person name="Ramamoorthy G.K."/>
            <person name="Gryganskyi A."/>
            <person name="Culley D."/>
            <person name="Magnuson J.K."/>
            <person name="James T.Y."/>
            <person name="O'Malley M.A."/>
            <person name="Stajich J.E."/>
            <person name="Spatafora J.W."/>
            <person name="Visel A."/>
            <person name="Grigoriev I.V."/>
        </authorList>
    </citation>
    <scope>NUCLEOTIDE SEQUENCE [LARGE SCALE GENOMIC DNA]</scope>
    <source>
        <strain evidence="2 3">NRRL 3116</strain>
    </source>
</reference>